<protein>
    <submittedName>
        <fullName evidence="5">Small GTP-binding domain protein</fullName>
    </submittedName>
</protein>
<dbReference type="InterPro" id="IPR004095">
    <property type="entry name" value="TGS"/>
</dbReference>
<feature type="domain" description="OBG-type G" evidence="3">
    <location>
        <begin position="63"/>
        <end position="284"/>
    </location>
</feature>
<keyword evidence="6" id="KW-1185">Reference proteome</keyword>
<dbReference type="SUPFAM" id="SSF52540">
    <property type="entry name" value="P-loop containing nucleoside triphosphate hydrolases"/>
    <property type="match status" value="1"/>
</dbReference>
<dbReference type="InterPro" id="IPR006073">
    <property type="entry name" value="GTP-bd"/>
</dbReference>
<dbReference type="RefSeq" id="WP_014404853.1">
    <property type="nucleotide sequence ID" value="NC_017034.1"/>
</dbReference>
<dbReference type="PRINTS" id="PR00326">
    <property type="entry name" value="GTP1OBG"/>
</dbReference>
<evidence type="ECO:0000256" key="2">
    <source>
        <dbReference type="ARBA" id="ARBA00023134"/>
    </source>
</evidence>
<dbReference type="GO" id="GO:0003924">
    <property type="term" value="F:GTPase activity"/>
    <property type="evidence" value="ECO:0007669"/>
    <property type="project" value="InterPro"/>
</dbReference>
<dbReference type="InterPro" id="IPR031662">
    <property type="entry name" value="GTP-binding_2"/>
</dbReference>
<dbReference type="eggNOG" id="arCOG00358">
    <property type="taxonomic scope" value="Archaea"/>
</dbReference>
<keyword evidence="2" id="KW-0342">GTP-binding</keyword>
<dbReference type="FunFam" id="3.10.20.30:FF:000003">
    <property type="entry name" value="Developmentally-regulated GTP-binding protein 1"/>
    <property type="match status" value="1"/>
</dbReference>
<dbReference type="InterPro" id="IPR012676">
    <property type="entry name" value="TGS-like"/>
</dbReference>
<sequence length="361" mass="40422">MTIEEEIRAIQEEMDRTQKNKATEHHLGKLKAKMARLKDELIKRAIASKGGGEGYSVKKSGDATVTLVGFPSVGKSTLINKLTDAHSEVGEYEFTTLDVIPGIMEYRQAKIQILDLPGLVKGASAGRGRGREVISVIRSCDLIVMIIDVFNYQHLKVLEDELYDAGIRINQRPPDVTITKLVKGGITITSTVELSLDHETIKTILGEYKIHNALVNIREDITADQLIDVIRGNRVYIPAITVVNKIDLVDKEQLKLFPKDALKISADMELNLDALREEIYNKLGFINIYLKPQGGPADMDEPLIMRKGCTVGDVCDRLHKDFRRKFRYARVWGNSAKHAGQRVGLDHQLEDGDILTIIIQK</sequence>
<dbReference type="NCBIfam" id="TIGR00231">
    <property type="entry name" value="small_GTP"/>
    <property type="match status" value="1"/>
</dbReference>
<dbReference type="CDD" id="cd01666">
    <property type="entry name" value="TGS_DRG"/>
    <property type="match status" value="1"/>
</dbReference>
<accession>H8I911</accession>
<dbReference type="PANTHER" id="PTHR43127">
    <property type="entry name" value="DEVELOPMENTALLY-REGULATED GTP-BINDING PROTEIN 2"/>
    <property type="match status" value="1"/>
</dbReference>
<evidence type="ECO:0000259" key="4">
    <source>
        <dbReference type="PROSITE" id="PS51880"/>
    </source>
</evidence>
<dbReference type="PROSITE" id="PS51880">
    <property type="entry name" value="TGS"/>
    <property type="match status" value="1"/>
</dbReference>
<evidence type="ECO:0000313" key="6">
    <source>
        <dbReference type="Proteomes" id="UP000005233"/>
    </source>
</evidence>
<dbReference type="KEGG" id="mez:Mtc_0243"/>
<dbReference type="CDD" id="cd01896">
    <property type="entry name" value="DRG"/>
    <property type="match status" value="1"/>
</dbReference>
<dbReference type="HOGENOM" id="CLU_044997_0_0_2"/>
<dbReference type="GeneID" id="11970122"/>
<dbReference type="Pfam" id="PF02824">
    <property type="entry name" value="TGS"/>
    <property type="match status" value="1"/>
</dbReference>
<dbReference type="STRING" id="1041930.Mtc_0243"/>
<dbReference type="Gene3D" id="3.10.20.30">
    <property type="match status" value="1"/>
</dbReference>
<dbReference type="InterPro" id="IPR005225">
    <property type="entry name" value="Small_GTP-bd"/>
</dbReference>
<dbReference type="Gene3D" id="6.10.140.1070">
    <property type="match status" value="1"/>
</dbReference>
<dbReference type="OrthoDB" id="372125at2157"/>
<dbReference type="PROSITE" id="PS51710">
    <property type="entry name" value="G_OBG"/>
    <property type="match status" value="1"/>
</dbReference>
<name>H8I911_METCZ</name>
<dbReference type="AlphaFoldDB" id="H8I911"/>
<dbReference type="SUPFAM" id="SSF81271">
    <property type="entry name" value="TGS-like"/>
    <property type="match status" value="1"/>
</dbReference>
<organism evidence="5 6">
    <name type="scientific">Methanocella conradii (strain DSM 24694 / JCM 17849 / CGMCC 1.5162 / HZ254)</name>
    <dbReference type="NCBI Taxonomy" id="1041930"/>
    <lineage>
        <taxon>Archaea</taxon>
        <taxon>Methanobacteriati</taxon>
        <taxon>Methanobacteriota</taxon>
        <taxon>Stenosarchaea group</taxon>
        <taxon>Methanomicrobia</taxon>
        <taxon>Methanocellales</taxon>
        <taxon>Methanocellaceae</taxon>
        <taxon>Methanocella</taxon>
    </lineage>
</organism>
<keyword evidence="1" id="KW-0547">Nucleotide-binding</keyword>
<dbReference type="Gene3D" id="3.40.50.300">
    <property type="entry name" value="P-loop containing nucleotide triphosphate hydrolases"/>
    <property type="match status" value="1"/>
</dbReference>
<evidence type="ECO:0000259" key="3">
    <source>
        <dbReference type="PROSITE" id="PS51710"/>
    </source>
</evidence>
<feature type="domain" description="TGS" evidence="4">
    <location>
        <begin position="284"/>
        <end position="359"/>
    </location>
</feature>
<dbReference type="InterPro" id="IPR031167">
    <property type="entry name" value="G_OBG"/>
</dbReference>
<dbReference type="InterPro" id="IPR006074">
    <property type="entry name" value="GTP1-OBG_CS"/>
</dbReference>
<dbReference type="InterPro" id="IPR027417">
    <property type="entry name" value="P-loop_NTPase"/>
</dbReference>
<evidence type="ECO:0000256" key="1">
    <source>
        <dbReference type="ARBA" id="ARBA00022741"/>
    </source>
</evidence>
<dbReference type="PROSITE" id="PS00905">
    <property type="entry name" value="GTP1_OBG"/>
    <property type="match status" value="1"/>
</dbReference>
<dbReference type="Pfam" id="PF16897">
    <property type="entry name" value="MMR_HSR1_Xtn"/>
    <property type="match status" value="1"/>
</dbReference>
<reference evidence="5 6" key="1">
    <citation type="journal article" date="2012" name="J. Bacteriol.">
        <title>Complete genome sequence of a thermophilic methanogen, Methanocella conradii HZ254, isolated from Chinese rice field soil.</title>
        <authorList>
            <person name="Lu Z."/>
            <person name="Lu Y."/>
        </authorList>
    </citation>
    <scope>NUCLEOTIDE SEQUENCE [LARGE SCALE GENOMIC DNA]</scope>
    <source>
        <strain evidence="6">DSM 24694 / JCM 17849 / CGMCC 1.5162 / HZ254</strain>
    </source>
</reference>
<dbReference type="InterPro" id="IPR012675">
    <property type="entry name" value="Beta-grasp_dom_sf"/>
</dbReference>
<dbReference type="EMBL" id="CP003243">
    <property type="protein sequence ID" value="AFC99014.1"/>
    <property type="molecule type" value="Genomic_DNA"/>
</dbReference>
<dbReference type="Proteomes" id="UP000005233">
    <property type="component" value="Chromosome"/>
</dbReference>
<gene>
    <name evidence="5" type="ordered locus">Mtc_0243</name>
</gene>
<dbReference type="Pfam" id="PF01926">
    <property type="entry name" value="MMR_HSR1"/>
    <property type="match status" value="1"/>
</dbReference>
<dbReference type="InterPro" id="IPR045001">
    <property type="entry name" value="DRG"/>
</dbReference>
<proteinExistence type="predicted"/>
<evidence type="ECO:0000313" key="5">
    <source>
        <dbReference type="EMBL" id="AFC99014.1"/>
    </source>
</evidence>
<dbReference type="GO" id="GO:0005525">
    <property type="term" value="F:GTP binding"/>
    <property type="evidence" value="ECO:0007669"/>
    <property type="project" value="UniProtKB-KW"/>
</dbReference>